<dbReference type="EMBL" id="DP000011">
    <property type="protein sequence ID" value="ABA97323.1"/>
    <property type="molecule type" value="Genomic_DNA"/>
</dbReference>
<accession>Q2QUL3</accession>
<feature type="domain" description="Reverse transcriptase" evidence="1">
    <location>
        <begin position="337"/>
        <end position="495"/>
    </location>
</feature>
<dbReference type="PANTHER" id="PTHR24559:SF444">
    <property type="entry name" value="REVERSE TRANSCRIPTASE DOMAIN-CONTAINING PROTEIN"/>
    <property type="match status" value="1"/>
</dbReference>
<dbReference type="GO" id="GO:0004523">
    <property type="term" value="F:RNA-DNA hybrid ribonuclease activity"/>
    <property type="evidence" value="ECO:0007669"/>
    <property type="project" value="InterPro"/>
</dbReference>
<dbReference type="GO" id="GO:0003676">
    <property type="term" value="F:nucleic acid binding"/>
    <property type="evidence" value="ECO:0007669"/>
    <property type="project" value="InterPro"/>
</dbReference>
<dbReference type="Pfam" id="PF13456">
    <property type="entry name" value="RVT_3"/>
    <property type="match status" value="1"/>
</dbReference>
<sequence length="789" mass="89409">MGGKREGITGNISPLLIARGADGSGGICGGGGARARARRRERREEGDDGMYFRVILGRDSSTSYTSKREYKMIECEVCSTLQGATAKMKWSKHKIEFSEADHPKIATTPGRYPIVVEPTIRNIKVAPVPIDGGSSINLLFANTLDAMAIPRSELMPINPSMGSLQNHHLSHWITFDVAEFNTAHDAIIGRTVLVKFMAASHYAYQVLKMPGPKWTITTQGDAKLAVQCGKRSLDMVKHTPNPSTTTELPKKELAFIIFLCDNVDVFAWQPLDMPGVPRVVIKHKLMVRPHAKPVKQKLRRFAPDRKQAIREELDKLLKAGFIREVLHPEWLANPVMVRKANGKWRMNVDFTDLNKVCPKYHFPLPRIYQLVDSTASYEFLSFLDTYSSYHQISIAKEDEEKTAFITPLGVFCYTKMPFGLISADNTYQRRIQGALGDQLRRTVEAYVDDIVVKTKTRDSLIDDQRETFDNLRRYQMKLHPEKCTFGVPSGKLLGFLVSRRGIEANAKKIKAIENMKSPTRLNKVQRLTRCMASLSCFVTRMGERGQPFFALLKKPDKFEWTQEAENAFIALRHYLSNPPILVAPQLDKELFLYIATMSYFVSTVIVIEKERVQHPVHYISEALHDAKTRYPQIQKLLCVVTMTSRKLCHYFQAHKTIPEDRPDDQTDNETWTMAFDGALNSQGAGAVFVLTFPTGVQFKHAIHLNFRATNNTVEYEGLLTGIRVASALGIKRLIVKGDLELVANQVHKDYKCSNPELAKYLTEVDLIEVQHVYRKDNIEPNNLARHASR</sequence>
<dbReference type="SUPFAM" id="SSF56672">
    <property type="entry name" value="DNA/RNA polymerases"/>
    <property type="match status" value="1"/>
</dbReference>
<dbReference type="CDD" id="cd09279">
    <property type="entry name" value="RNase_HI_like"/>
    <property type="match status" value="1"/>
</dbReference>
<dbReference type="SUPFAM" id="SSF53098">
    <property type="entry name" value="Ribonuclease H-like"/>
    <property type="match status" value="1"/>
</dbReference>
<proteinExistence type="predicted"/>
<dbReference type="PANTHER" id="PTHR24559">
    <property type="entry name" value="TRANSPOSON TY3-I GAG-POL POLYPROTEIN"/>
    <property type="match status" value="1"/>
</dbReference>
<feature type="domain" description="RNase H type-1" evidence="2">
    <location>
        <begin position="675"/>
        <end position="786"/>
    </location>
</feature>
<dbReference type="InterPro" id="IPR012337">
    <property type="entry name" value="RNaseH-like_sf"/>
</dbReference>
<dbReference type="InterPro" id="IPR043128">
    <property type="entry name" value="Rev_trsase/Diguanyl_cyclase"/>
</dbReference>
<dbReference type="InterPro" id="IPR043502">
    <property type="entry name" value="DNA/RNA_pol_sf"/>
</dbReference>
<feature type="domain" description="Reverse transcriptase/retrotransposon-derived protein RNase H-like" evidence="3">
    <location>
        <begin position="560"/>
        <end position="656"/>
    </location>
</feature>
<gene>
    <name evidence="4" type="ordered locus">LOC_Os12g15870</name>
</gene>
<organism evidence="4">
    <name type="scientific">Oryza sativa subsp. japonica</name>
    <name type="common">Rice</name>
    <dbReference type="NCBI Taxonomy" id="39947"/>
    <lineage>
        <taxon>Eukaryota</taxon>
        <taxon>Viridiplantae</taxon>
        <taxon>Streptophyta</taxon>
        <taxon>Embryophyta</taxon>
        <taxon>Tracheophyta</taxon>
        <taxon>Spermatophyta</taxon>
        <taxon>Magnoliopsida</taxon>
        <taxon>Liliopsida</taxon>
        <taxon>Poales</taxon>
        <taxon>Poaceae</taxon>
        <taxon>BOP clade</taxon>
        <taxon>Oryzoideae</taxon>
        <taxon>Oryzeae</taxon>
        <taxon>Oryzinae</taxon>
        <taxon>Oryza</taxon>
        <taxon>Oryza sativa</taxon>
    </lineage>
</organism>
<evidence type="ECO:0000259" key="2">
    <source>
        <dbReference type="Pfam" id="PF13456"/>
    </source>
</evidence>
<dbReference type="InterPro" id="IPR002156">
    <property type="entry name" value="RNaseH_domain"/>
</dbReference>
<dbReference type="InterPro" id="IPR041577">
    <property type="entry name" value="RT_RNaseH_2"/>
</dbReference>
<dbReference type="InterPro" id="IPR036397">
    <property type="entry name" value="RNaseH_sf"/>
</dbReference>
<protein>
    <submittedName>
        <fullName evidence="4">Retrotransposon protein, putative, Ty3-gypsy subclass</fullName>
    </submittedName>
</protein>
<evidence type="ECO:0000259" key="3">
    <source>
        <dbReference type="Pfam" id="PF17919"/>
    </source>
</evidence>
<dbReference type="Pfam" id="PF00078">
    <property type="entry name" value="RVT_1"/>
    <property type="match status" value="1"/>
</dbReference>
<evidence type="ECO:0000259" key="1">
    <source>
        <dbReference type="Pfam" id="PF00078"/>
    </source>
</evidence>
<reference evidence="4" key="1">
    <citation type="journal article" date="2005" name="BMC Biol.">
        <title>The sequence of rice chromosomes 11 and 12, rich in disease resistance genes and recent gene duplications.</title>
        <authorList>
            <consortium name="The rice chromosomes 11 and 12 sequencing consortia"/>
        </authorList>
    </citation>
    <scope>NUCLEOTIDE SEQUENCE [LARGE SCALE GENOMIC DNA]</scope>
</reference>
<dbReference type="InterPro" id="IPR053134">
    <property type="entry name" value="RNA-dir_DNA_polymerase"/>
</dbReference>
<dbReference type="Pfam" id="PF17919">
    <property type="entry name" value="RT_RNaseH_2"/>
    <property type="match status" value="1"/>
</dbReference>
<dbReference type="CDD" id="cd01647">
    <property type="entry name" value="RT_LTR"/>
    <property type="match status" value="1"/>
</dbReference>
<dbReference type="Gene3D" id="3.30.70.270">
    <property type="match status" value="2"/>
</dbReference>
<dbReference type="Gene3D" id="3.10.10.10">
    <property type="entry name" value="HIV Type 1 Reverse Transcriptase, subunit A, domain 1"/>
    <property type="match status" value="1"/>
</dbReference>
<dbReference type="Gene3D" id="3.30.420.10">
    <property type="entry name" value="Ribonuclease H-like superfamily/Ribonuclease H"/>
    <property type="match status" value="1"/>
</dbReference>
<dbReference type="InterPro" id="IPR000477">
    <property type="entry name" value="RT_dom"/>
</dbReference>
<reference evidence="4" key="3">
    <citation type="submission" date="2006-01" db="EMBL/GenBank/DDBJ databases">
        <authorList>
            <person name="Buell R."/>
        </authorList>
    </citation>
    <scope>NUCLEOTIDE SEQUENCE</scope>
</reference>
<dbReference type="AlphaFoldDB" id="Q2QUL3"/>
<evidence type="ECO:0000313" key="4">
    <source>
        <dbReference type="EMBL" id="ABA97323.1"/>
    </source>
</evidence>
<reference evidence="4" key="2">
    <citation type="submission" date="2005-04" db="EMBL/GenBank/DDBJ databases">
        <authorList>
            <person name="Buell C.R."/>
            <person name="Wing R.A."/>
            <person name="McCombie W.A."/>
            <person name="Ouyang S."/>
        </authorList>
    </citation>
    <scope>NUCLEOTIDE SEQUENCE</scope>
</reference>
<name>Q2QUL3_ORYSJ</name>